<protein>
    <submittedName>
        <fullName evidence="2">Uncharacterized protein</fullName>
    </submittedName>
</protein>
<sequence length="305" mass="35107">MTRYSRDEVNNIAGGNSQPERRWELTRSTTIHPLRKEVDTTKYNGGLNLIPEFDGTNWDTFKRKVETQLIRMDIDSYLHHEPNAESSTERRNDRAALAEISMRLAQVQYKQVSHCATTAQLWRTLQDPYDETKEAKSGALFIEFIEAQKQPSETMKAYLDRLVSIYHDKITLEIKIGELAFCAKVLQGLPAEYNQVKAAARASQLGTIASMTSLLLSTEREHEHGKFAKIPNEPTIDLKTMKAQHKSKSYLRAKQYCKKCKTTSHDTDKCWVLNPHLRRKNHDESSPKTNNAHRVKFNGFRISRV</sequence>
<feature type="region of interest" description="Disordered" evidence="1">
    <location>
        <begin position="1"/>
        <end position="23"/>
    </location>
</feature>
<proteinExistence type="predicted"/>
<reference evidence="2" key="1">
    <citation type="submission" date="2015-04" db="EMBL/GenBank/DDBJ databases">
        <title>The genome sequence of the plant pathogenic Rhizarian Plasmodiophora brassicae reveals insights in its biotrophic life cycle and the origin of chitin synthesis.</title>
        <authorList>
            <person name="Schwelm A."/>
            <person name="Fogelqvist J."/>
            <person name="Knaust A."/>
            <person name="Julke S."/>
            <person name="Lilja T."/>
            <person name="Dhandapani V."/>
            <person name="Bonilla-Rosso G."/>
            <person name="Karlsson M."/>
            <person name="Shevchenko A."/>
            <person name="Choi S.R."/>
            <person name="Kim H.G."/>
            <person name="Park J.Y."/>
            <person name="Lim Y.P."/>
            <person name="Ludwig-Muller J."/>
            <person name="Dixelius C."/>
        </authorList>
    </citation>
    <scope>NUCLEOTIDE SEQUENCE</scope>
    <source>
        <tissue evidence="2">Potato root galls</tissue>
    </source>
</reference>
<name>A0A0H5RE15_9EUKA</name>
<dbReference type="EMBL" id="HACM01006347">
    <property type="protein sequence ID" value="CRZ06789.1"/>
    <property type="molecule type" value="Transcribed_RNA"/>
</dbReference>
<evidence type="ECO:0000256" key="1">
    <source>
        <dbReference type="SAM" id="MobiDB-lite"/>
    </source>
</evidence>
<accession>A0A0H5RE15</accession>
<feature type="non-terminal residue" evidence="2">
    <location>
        <position position="305"/>
    </location>
</feature>
<dbReference type="AlphaFoldDB" id="A0A0H5RE15"/>
<organism evidence="2">
    <name type="scientific">Spongospora subterranea</name>
    <dbReference type="NCBI Taxonomy" id="70186"/>
    <lineage>
        <taxon>Eukaryota</taxon>
        <taxon>Sar</taxon>
        <taxon>Rhizaria</taxon>
        <taxon>Endomyxa</taxon>
        <taxon>Phytomyxea</taxon>
        <taxon>Plasmodiophorida</taxon>
        <taxon>Plasmodiophoridae</taxon>
        <taxon>Spongospora</taxon>
    </lineage>
</organism>
<dbReference type="Pfam" id="PF14223">
    <property type="entry name" value="Retrotran_gag_2"/>
    <property type="match status" value="1"/>
</dbReference>
<evidence type="ECO:0000313" key="2">
    <source>
        <dbReference type="EMBL" id="CRZ06789.1"/>
    </source>
</evidence>